<gene>
    <name evidence="3" type="ORF">DWX31_10015</name>
    <name evidence="5" type="ORF">DXC39_03900</name>
    <name evidence="4" type="ORF">DXD79_06120</name>
    <name evidence="2" type="ORF">ERS852407_03451</name>
</gene>
<dbReference type="RefSeq" id="WP_002603431.1">
    <property type="nucleotide sequence ID" value="NZ_CAXUGB010000019.1"/>
</dbReference>
<reference evidence="2 6" key="1">
    <citation type="submission" date="2015-09" db="EMBL/GenBank/DDBJ databases">
        <authorList>
            <consortium name="Pathogen Informatics"/>
        </authorList>
    </citation>
    <scope>NUCLEOTIDE SEQUENCE [LARGE SCALE GENOMIC DNA]</scope>
    <source>
        <strain evidence="2 6">2789STDY5608850</strain>
    </source>
</reference>
<dbReference type="Proteomes" id="UP000261023">
    <property type="component" value="Unassembled WGS sequence"/>
</dbReference>
<reference evidence="7 8" key="2">
    <citation type="submission" date="2018-08" db="EMBL/GenBank/DDBJ databases">
        <title>A genome reference for cultivated species of the human gut microbiota.</title>
        <authorList>
            <person name="Zou Y."/>
            <person name="Xue W."/>
            <person name="Luo G."/>
        </authorList>
    </citation>
    <scope>NUCLEOTIDE SEQUENCE [LARGE SCALE GENOMIC DNA]</scope>
    <source>
        <strain evidence="3 7">AF19-13AC</strain>
        <strain evidence="5 8">TF05-11AC</strain>
        <strain evidence="4 9">TM09-12</strain>
    </source>
</reference>
<evidence type="ECO:0000259" key="1">
    <source>
        <dbReference type="Pfam" id="PF13192"/>
    </source>
</evidence>
<dbReference type="EMBL" id="CYZE01000009">
    <property type="protein sequence ID" value="CUO64037.1"/>
    <property type="molecule type" value="Genomic_DNA"/>
</dbReference>
<evidence type="ECO:0000313" key="3">
    <source>
        <dbReference type="EMBL" id="RGD70813.1"/>
    </source>
</evidence>
<dbReference type="PROSITE" id="PS51354">
    <property type="entry name" value="GLUTAREDOXIN_2"/>
    <property type="match status" value="1"/>
</dbReference>
<accession>A0A174GRY8</accession>
<protein>
    <submittedName>
        <fullName evidence="2">Glutaredoxin-like protein</fullName>
    </submittedName>
    <submittedName>
        <fullName evidence="3">Thioredoxin</fullName>
    </submittedName>
</protein>
<evidence type="ECO:0000313" key="2">
    <source>
        <dbReference type="EMBL" id="CUO64037.1"/>
    </source>
</evidence>
<evidence type="ECO:0000313" key="5">
    <source>
        <dbReference type="EMBL" id="RGM09234.1"/>
    </source>
</evidence>
<dbReference type="SUPFAM" id="SSF52833">
    <property type="entry name" value="Thioredoxin-like"/>
    <property type="match status" value="1"/>
</dbReference>
<dbReference type="InterPro" id="IPR036249">
    <property type="entry name" value="Thioredoxin-like_sf"/>
</dbReference>
<evidence type="ECO:0000313" key="8">
    <source>
        <dbReference type="Proteomes" id="UP000261257"/>
    </source>
</evidence>
<proteinExistence type="predicted"/>
<feature type="domain" description="Thioredoxin-like fold" evidence="1">
    <location>
        <begin position="8"/>
        <end position="80"/>
    </location>
</feature>
<dbReference type="OrthoDB" id="5348456at2"/>
<dbReference type="EMBL" id="QSON01000002">
    <property type="protein sequence ID" value="RGJ07036.1"/>
    <property type="molecule type" value="Genomic_DNA"/>
</dbReference>
<dbReference type="Pfam" id="PF13192">
    <property type="entry name" value="Thioredoxin_3"/>
    <property type="match status" value="1"/>
</dbReference>
<evidence type="ECO:0000313" key="7">
    <source>
        <dbReference type="Proteomes" id="UP000261023"/>
    </source>
</evidence>
<dbReference type="Proteomes" id="UP000263014">
    <property type="component" value="Unassembled WGS sequence"/>
</dbReference>
<evidence type="ECO:0000313" key="4">
    <source>
        <dbReference type="EMBL" id="RGJ07036.1"/>
    </source>
</evidence>
<dbReference type="InterPro" id="IPR012336">
    <property type="entry name" value="Thioredoxin-like_fold"/>
</dbReference>
<dbReference type="Gene3D" id="3.40.30.10">
    <property type="entry name" value="Glutaredoxin"/>
    <property type="match status" value="1"/>
</dbReference>
<sequence>MKKVLMMIQESCPYCRQALRMMDELKAERPEFQAVEVKIVDENREKAFADSLDYWYVPTYFVDGVKVHEGVPTVDKVRKVYERALDL</sequence>
<dbReference type="AlphaFoldDB" id="A0A174GRY8"/>
<evidence type="ECO:0000313" key="9">
    <source>
        <dbReference type="Proteomes" id="UP000263014"/>
    </source>
</evidence>
<dbReference type="EMBL" id="QTJW01000006">
    <property type="protein sequence ID" value="RGD70813.1"/>
    <property type="molecule type" value="Genomic_DNA"/>
</dbReference>
<name>A0A174GRY8_9FIRM</name>
<dbReference type="Proteomes" id="UP000261257">
    <property type="component" value="Unassembled WGS sequence"/>
</dbReference>
<organism evidence="2 6">
    <name type="scientific">Hungatella hathewayi</name>
    <dbReference type="NCBI Taxonomy" id="154046"/>
    <lineage>
        <taxon>Bacteria</taxon>
        <taxon>Bacillati</taxon>
        <taxon>Bacillota</taxon>
        <taxon>Clostridia</taxon>
        <taxon>Lachnospirales</taxon>
        <taxon>Lachnospiraceae</taxon>
        <taxon>Hungatella</taxon>
    </lineage>
</organism>
<dbReference type="Proteomes" id="UP000095651">
    <property type="component" value="Unassembled WGS sequence"/>
</dbReference>
<evidence type="ECO:0000313" key="6">
    <source>
        <dbReference type="Proteomes" id="UP000095651"/>
    </source>
</evidence>
<dbReference type="EMBL" id="QSSQ01000001">
    <property type="protein sequence ID" value="RGM09234.1"/>
    <property type="molecule type" value="Genomic_DNA"/>
</dbReference>